<evidence type="ECO:0000259" key="6">
    <source>
        <dbReference type="PROSITE" id="PS50801"/>
    </source>
</evidence>
<feature type="transmembrane region" description="Helical" evidence="5">
    <location>
        <begin position="206"/>
        <end position="230"/>
    </location>
</feature>
<dbReference type="Pfam" id="PF00916">
    <property type="entry name" value="Sulfate_transp"/>
    <property type="match status" value="1"/>
</dbReference>
<feature type="transmembrane region" description="Helical" evidence="5">
    <location>
        <begin position="381"/>
        <end position="412"/>
    </location>
</feature>
<feature type="transmembrane region" description="Helical" evidence="5">
    <location>
        <begin position="250"/>
        <end position="273"/>
    </location>
</feature>
<organism evidence="7 8">
    <name type="scientific">Svornostia abyssi</name>
    <dbReference type="NCBI Taxonomy" id="2898438"/>
    <lineage>
        <taxon>Bacteria</taxon>
        <taxon>Bacillati</taxon>
        <taxon>Actinomycetota</taxon>
        <taxon>Thermoleophilia</taxon>
        <taxon>Solirubrobacterales</taxon>
        <taxon>Baekduiaceae</taxon>
        <taxon>Svornostia</taxon>
    </lineage>
</organism>
<evidence type="ECO:0000313" key="8">
    <source>
        <dbReference type="Proteomes" id="UP001058860"/>
    </source>
</evidence>
<dbReference type="InterPro" id="IPR001902">
    <property type="entry name" value="SLC26A/SulP_fam"/>
</dbReference>
<evidence type="ECO:0000256" key="1">
    <source>
        <dbReference type="ARBA" id="ARBA00004141"/>
    </source>
</evidence>
<dbReference type="InterPro" id="IPR002645">
    <property type="entry name" value="STAS_dom"/>
</dbReference>
<evidence type="ECO:0000256" key="2">
    <source>
        <dbReference type="ARBA" id="ARBA00022692"/>
    </source>
</evidence>
<gene>
    <name evidence="7" type="ORF">LRS13_07030</name>
</gene>
<dbReference type="InterPro" id="IPR011547">
    <property type="entry name" value="SLC26A/SulP_dom"/>
</dbReference>
<dbReference type="CDD" id="cd07042">
    <property type="entry name" value="STAS_SulP_like_sulfate_transporter"/>
    <property type="match status" value="1"/>
</dbReference>
<reference evidence="8" key="1">
    <citation type="submission" date="2021-11" db="EMBL/GenBank/DDBJ databases">
        <title>Cultivation dependent microbiological survey of springs from the worlds oldest radium mine currently devoted to the extraction of radon-saturated water.</title>
        <authorList>
            <person name="Kapinusova G."/>
            <person name="Smrhova T."/>
            <person name="Strejcek M."/>
            <person name="Suman J."/>
            <person name="Jani K."/>
            <person name="Pajer P."/>
            <person name="Uhlik O."/>
        </authorList>
    </citation>
    <scope>NUCLEOTIDE SEQUENCE [LARGE SCALE GENOMIC DNA]</scope>
    <source>
        <strain evidence="8">J379</strain>
    </source>
</reference>
<sequence>MSALAAARERGGALLPQRSDLAAMGRHPAPDIVAGLTVAVVALPLALAFGIASGLGAGAGLTSAIVAGLVAAIFGGSHVQVSGPTGAMTVVLVPIAAAHGSSGVLAVGMLAGLILLVLAWSGAARAMRFVPLPVVEGFTIGIAAVIALQQVPSALGVVADGERPALVAFDALTGWLSEPAVTAPLIAALVTGAILMLGGRWPRLPVALVAVAVSAVACRTLGLDVARIGALPSPLGAPALPDIGLGHLSGLLPAALAVAALAALESLLSASVADAMSVGRRHDPDRELVGQGMANLVTPLFGGVPATAAIARTAVNVRAGARSRLAAVTQSVALLVVALAAAQLVAWIPLAALAGVLFATTARMVDISSVRTMWRAAPGDAAVLGITAAATLALDLVTAVLIGLGVAVVVALRNYARISKVEELPLDTSDHEDEERALLDRHVIAYRFDGPLFFAASHAALVDPTVRGDVRVVVFRLAHLTSLDTTGAALLADTITTLEDRGVTVLLTGLQPDHERMLDQLGVLDRLRHEEHVFAHTPDAIEHALSHLKRDGVRPIPARAA</sequence>
<feature type="transmembrane region" description="Helical" evidence="5">
    <location>
        <begin position="180"/>
        <end position="199"/>
    </location>
</feature>
<evidence type="ECO:0000256" key="4">
    <source>
        <dbReference type="ARBA" id="ARBA00023136"/>
    </source>
</evidence>
<feature type="domain" description="STAS" evidence="6">
    <location>
        <begin position="443"/>
        <end position="544"/>
    </location>
</feature>
<feature type="transmembrane region" description="Helical" evidence="5">
    <location>
        <begin position="91"/>
        <end position="117"/>
    </location>
</feature>
<dbReference type="SUPFAM" id="SSF52091">
    <property type="entry name" value="SpoIIaa-like"/>
    <property type="match status" value="1"/>
</dbReference>
<keyword evidence="4 5" id="KW-0472">Membrane</keyword>
<dbReference type="Gene3D" id="3.30.750.24">
    <property type="entry name" value="STAS domain"/>
    <property type="match status" value="1"/>
</dbReference>
<feature type="transmembrane region" description="Helical" evidence="5">
    <location>
        <begin position="129"/>
        <end position="148"/>
    </location>
</feature>
<feature type="transmembrane region" description="Helical" evidence="5">
    <location>
        <begin position="332"/>
        <end position="361"/>
    </location>
</feature>
<dbReference type="EMBL" id="CP088295">
    <property type="protein sequence ID" value="UUY05268.1"/>
    <property type="molecule type" value="Genomic_DNA"/>
</dbReference>
<accession>A0ABY5PKP9</accession>
<dbReference type="InterPro" id="IPR036513">
    <property type="entry name" value="STAS_dom_sf"/>
</dbReference>
<evidence type="ECO:0000313" key="7">
    <source>
        <dbReference type="EMBL" id="UUY05268.1"/>
    </source>
</evidence>
<feature type="transmembrane region" description="Helical" evidence="5">
    <location>
        <begin position="32"/>
        <end position="52"/>
    </location>
</feature>
<proteinExistence type="predicted"/>
<keyword evidence="8" id="KW-1185">Reference proteome</keyword>
<name>A0ABY5PKP9_9ACTN</name>
<comment type="subcellular location">
    <subcellularLocation>
        <location evidence="1">Membrane</location>
        <topology evidence="1">Multi-pass membrane protein</topology>
    </subcellularLocation>
</comment>
<dbReference type="Pfam" id="PF01740">
    <property type="entry name" value="STAS"/>
    <property type="match status" value="1"/>
</dbReference>
<dbReference type="RefSeq" id="WP_353865727.1">
    <property type="nucleotide sequence ID" value="NZ_CP088295.1"/>
</dbReference>
<dbReference type="PROSITE" id="PS50801">
    <property type="entry name" value="STAS"/>
    <property type="match status" value="1"/>
</dbReference>
<dbReference type="PANTHER" id="PTHR11814">
    <property type="entry name" value="SULFATE TRANSPORTER"/>
    <property type="match status" value="1"/>
</dbReference>
<keyword evidence="3 5" id="KW-1133">Transmembrane helix</keyword>
<evidence type="ECO:0000256" key="3">
    <source>
        <dbReference type="ARBA" id="ARBA00022989"/>
    </source>
</evidence>
<feature type="transmembrane region" description="Helical" evidence="5">
    <location>
        <begin position="59"/>
        <end position="79"/>
    </location>
</feature>
<dbReference type="Proteomes" id="UP001058860">
    <property type="component" value="Chromosome"/>
</dbReference>
<keyword evidence="2 5" id="KW-0812">Transmembrane</keyword>
<evidence type="ECO:0000256" key="5">
    <source>
        <dbReference type="SAM" id="Phobius"/>
    </source>
</evidence>
<protein>
    <submittedName>
        <fullName evidence="7">STAS domain-containing protein</fullName>
    </submittedName>
</protein>